<comment type="similarity">
    <text evidence="3">Belongs to the CSN1 family.</text>
</comment>
<dbReference type="Pfam" id="PF10602">
    <property type="entry name" value="RPN7"/>
    <property type="match status" value="1"/>
</dbReference>
<dbReference type="PROSITE" id="PS50250">
    <property type="entry name" value="PCI"/>
    <property type="match status" value="1"/>
</dbReference>
<dbReference type="GO" id="GO:0005737">
    <property type="term" value="C:cytoplasm"/>
    <property type="evidence" value="ECO:0007669"/>
    <property type="project" value="UniProtKB-SubCell"/>
</dbReference>
<evidence type="ECO:0000256" key="4">
    <source>
        <dbReference type="ARBA" id="ARBA00022490"/>
    </source>
</evidence>
<reference evidence="9" key="1">
    <citation type="submission" date="2019-03" db="EMBL/GenBank/DDBJ databases">
        <title>Genome sequencing and reference-guided assembly of Black Bengal Goat (Capra hircus).</title>
        <authorList>
            <person name="Siddiki A.Z."/>
            <person name="Baten A."/>
            <person name="Billah M."/>
            <person name="Alam M.A.U."/>
            <person name="Shawrob K.S.M."/>
            <person name="Saha S."/>
            <person name="Chowdhury M."/>
            <person name="Rahman A.H."/>
            <person name="Stear M."/>
            <person name="Miah G."/>
            <person name="Das G.B."/>
            <person name="Hossain M.M."/>
            <person name="Kumkum M."/>
            <person name="Islam M.S."/>
            <person name="Mollah A.M."/>
            <person name="Ahsan A."/>
            <person name="Tusar F."/>
            <person name="Khan M.K.I."/>
        </authorList>
    </citation>
    <scope>NUCLEOTIDE SEQUENCE [LARGE SCALE GENOMIC DNA]</scope>
</reference>
<dbReference type="InterPro" id="IPR036390">
    <property type="entry name" value="WH_DNA-bd_sf"/>
</dbReference>
<dbReference type="SUPFAM" id="SSF46785">
    <property type="entry name" value="Winged helix' DNA-binding domain"/>
    <property type="match status" value="1"/>
</dbReference>
<evidence type="ECO:0000256" key="3">
    <source>
        <dbReference type="ARBA" id="ARBA00008793"/>
    </source>
</evidence>
<reference evidence="9" key="2">
    <citation type="submission" date="2025-08" db="UniProtKB">
        <authorList>
            <consortium name="Ensembl"/>
        </authorList>
    </citation>
    <scope>IDENTIFICATION</scope>
</reference>
<dbReference type="GO" id="GO:0008180">
    <property type="term" value="C:COP9 signalosome"/>
    <property type="evidence" value="ECO:0007669"/>
    <property type="project" value="UniProtKB-KW"/>
</dbReference>
<dbReference type="AlphaFoldDB" id="A0A8C2RV83"/>
<sequence length="533" mass="59089">MWTCMRRSTASSQRLPGEARAQQGGAGTGCSVWPAQAGAFLVFLQHLAPEHSDLAFLLKSQEGVGNGSMGEILTLPAEHSGSLHICTRVCSSDTGQSLWRRQLLASRHSCVTYFLLGFPARLRAPAVTAAPVPTGRSPDGGEGRWEAPAPPARGPLMARSSLRELQNAPDAIPESGVEPPPLDTAWVEATRKKALLKLEKLDTDLKNYKGNSIKESIRRGHDDLGDHYLDCGDLSNALKCYSRARDYCTSAKHVINMCLNVIKVSVYLQNWSHVLSYVSKAESTPEIAEQRGERDTQTQAILTKLKCPPGLAELAARKYKQAAKCFLLASFDHCDFPELLSASNVAVYGGLCALATFDRQELQRNVISSSSFKLFLELEPQVRDIIFKFYESKYASCLKMLDEMKDNLLLDMYLAPHVRTLYTQIRNRALIQYFSPYVSADMRKMATAFNTTVAALEDELTQLILEGLINARIDSHSKILYARDVDQRSTTFEKMILRAAVLRNQIHVKSPPREGSQGELTPANSQSRMSTNM</sequence>
<evidence type="ECO:0000256" key="7">
    <source>
        <dbReference type="SAM" id="MobiDB-lite"/>
    </source>
</evidence>
<dbReference type="Pfam" id="PF01399">
    <property type="entry name" value="PCI"/>
    <property type="match status" value="1"/>
</dbReference>
<dbReference type="PANTHER" id="PTHR14145">
    <property type="entry name" value="26S PROTESOME SUBUNIT 6"/>
    <property type="match status" value="1"/>
</dbReference>
<comment type="subcellular location">
    <subcellularLocation>
        <location evidence="2">Cytoplasm</location>
    </subcellularLocation>
    <subcellularLocation>
        <location evidence="1">Nucleus</location>
    </subcellularLocation>
</comment>
<evidence type="ECO:0000256" key="5">
    <source>
        <dbReference type="ARBA" id="ARBA00022790"/>
    </source>
</evidence>
<feature type="region of interest" description="Disordered" evidence="7">
    <location>
        <begin position="508"/>
        <end position="533"/>
    </location>
</feature>
<evidence type="ECO:0000256" key="2">
    <source>
        <dbReference type="ARBA" id="ARBA00004496"/>
    </source>
</evidence>
<dbReference type="Ensembl" id="ENSCHIT00010047485.1">
    <property type="protein sequence ID" value="ENSCHIP00010033762.1"/>
    <property type="gene ID" value="ENSCHIG00010025028.1"/>
</dbReference>
<proteinExistence type="inferred from homology"/>
<dbReference type="Gene3D" id="1.25.40.570">
    <property type="match status" value="1"/>
</dbReference>
<dbReference type="InterPro" id="IPR019585">
    <property type="entry name" value="Rpn7/CSN1"/>
</dbReference>
<feature type="region of interest" description="Disordered" evidence="7">
    <location>
        <begin position="130"/>
        <end position="151"/>
    </location>
</feature>
<dbReference type="PANTHER" id="PTHR14145:SF2">
    <property type="entry name" value="COP9 SIGNALOSOME COMPLEX SUBUNIT 1"/>
    <property type="match status" value="1"/>
</dbReference>
<dbReference type="SMART" id="SM00088">
    <property type="entry name" value="PINT"/>
    <property type="match status" value="1"/>
</dbReference>
<dbReference type="InterPro" id="IPR045135">
    <property type="entry name" value="Rpn7_N"/>
</dbReference>
<feature type="compositionally biased region" description="Polar residues" evidence="7">
    <location>
        <begin position="518"/>
        <end position="533"/>
    </location>
</feature>
<keyword evidence="4" id="KW-0963">Cytoplasm</keyword>
<feature type="domain" description="PCI" evidence="8">
    <location>
        <begin position="325"/>
        <end position="487"/>
    </location>
</feature>
<evidence type="ECO:0000256" key="6">
    <source>
        <dbReference type="ARBA" id="ARBA00023242"/>
    </source>
</evidence>
<name>A0A8C2RV83_CAPHI</name>
<protein>
    <recommendedName>
        <fullName evidence="8">PCI domain-containing protein</fullName>
    </recommendedName>
</protein>
<dbReference type="InterPro" id="IPR000717">
    <property type="entry name" value="PCI_dom"/>
</dbReference>
<evidence type="ECO:0000256" key="1">
    <source>
        <dbReference type="ARBA" id="ARBA00004123"/>
    </source>
</evidence>
<keyword evidence="5" id="KW-0736">Signalosome</keyword>
<accession>A0A8C2RV83</accession>
<keyword evidence="6" id="KW-0539">Nucleus</keyword>
<evidence type="ECO:0000259" key="8">
    <source>
        <dbReference type="PROSITE" id="PS50250"/>
    </source>
</evidence>
<evidence type="ECO:0000313" key="9">
    <source>
        <dbReference type="Ensembl" id="ENSCHIP00010033762.1"/>
    </source>
</evidence>
<organism evidence="9">
    <name type="scientific">Capra hircus</name>
    <name type="common">Goat</name>
    <dbReference type="NCBI Taxonomy" id="9925"/>
    <lineage>
        <taxon>Eukaryota</taxon>
        <taxon>Metazoa</taxon>
        <taxon>Chordata</taxon>
        <taxon>Craniata</taxon>
        <taxon>Vertebrata</taxon>
        <taxon>Euteleostomi</taxon>
        <taxon>Mammalia</taxon>
        <taxon>Eutheria</taxon>
        <taxon>Laurasiatheria</taxon>
        <taxon>Artiodactyla</taxon>
        <taxon>Ruminantia</taxon>
        <taxon>Pecora</taxon>
        <taxon>Bovidae</taxon>
        <taxon>Caprinae</taxon>
        <taxon>Capra</taxon>
    </lineage>
</organism>